<dbReference type="Proteomes" id="UP000807342">
    <property type="component" value="Unassembled WGS sequence"/>
</dbReference>
<dbReference type="EMBL" id="MU151373">
    <property type="protein sequence ID" value="KAF9444469.1"/>
    <property type="molecule type" value="Genomic_DNA"/>
</dbReference>
<dbReference type="PANTHER" id="PTHR11358">
    <property type="entry name" value="ARGINASE/AGMATINASE"/>
    <property type="match status" value="1"/>
</dbReference>
<feature type="non-terminal residue" evidence="4">
    <location>
        <position position="1"/>
    </location>
</feature>
<name>A0A9P5X4K5_9AGAR</name>
<accession>A0A9P5X4K5</accession>
<dbReference type="InterPro" id="IPR023696">
    <property type="entry name" value="Ureohydrolase_dom_sf"/>
</dbReference>
<dbReference type="OrthoDB" id="288726at2759"/>
<dbReference type="GO" id="GO:0008783">
    <property type="term" value="F:agmatinase activity"/>
    <property type="evidence" value="ECO:0007669"/>
    <property type="project" value="TreeGrafter"/>
</dbReference>
<reference evidence="4" key="1">
    <citation type="submission" date="2020-11" db="EMBL/GenBank/DDBJ databases">
        <authorList>
            <consortium name="DOE Joint Genome Institute"/>
            <person name="Ahrendt S."/>
            <person name="Riley R."/>
            <person name="Andreopoulos W."/>
            <person name="Labutti K."/>
            <person name="Pangilinan J."/>
            <person name="Ruiz-Duenas F.J."/>
            <person name="Barrasa J.M."/>
            <person name="Sanchez-Garcia M."/>
            <person name="Camarero S."/>
            <person name="Miyauchi S."/>
            <person name="Serrano A."/>
            <person name="Linde D."/>
            <person name="Babiker R."/>
            <person name="Drula E."/>
            <person name="Ayuso-Fernandez I."/>
            <person name="Pacheco R."/>
            <person name="Padilla G."/>
            <person name="Ferreira P."/>
            <person name="Barriuso J."/>
            <person name="Kellner H."/>
            <person name="Castanera R."/>
            <person name="Alfaro M."/>
            <person name="Ramirez L."/>
            <person name="Pisabarro A.G."/>
            <person name="Kuo A."/>
            <person name="Tritt A."/>
            <person name="Lipzen A."/>
            <person name="He G."/>
            <person name="Yan M."/>
            <person name="Ng V."/>
            <person name="Cullen D."/>
            <person name="Martin F."/>
            <person name="Rosso M.-N."/>
            <person name="Henrissat B."/>
            <person name="Hibbett D."/>
            <person name="Martinez A.T."/>
            <person name="Grigoriev I.V."/>
        </authorList>
    </citation>
    <scope>NUCLEOTIDE SEQUENCE</scope>
    <source>
        <strain evidence="4">MF-IS2</strain>
    </source>
</reference>
<dbReference type="PROSITE" id="PS51409">
    <property type="entry name" value="ARGINASE_2"/>
    <property type="match status" value="1"/>
</dbReference>
<dbReference type="InterPro" id="IPR006035">
    <property type="entry name" value="Ureohydrolase"/>
</dbReference>
<dbReference type="GO" id="GO:0033389">
    <property type="term" value="P:putrescine biosynthetic process from arginine, via agmatine"/>
    <property type="evidence" value="ECO:0007669"/>
    <property type="project" value="TreeGrafter"/>
</dbReference>
<keyword evidence="2" id="KW-0378">Hydrolase</keyword>
<gene>
    <name evidence="4" type="ORF">P691DRAFT_677506</name>
</gene>
<evidence type="ECO:0000313" key="4">
    <source>
        <dbReference type="EMBL" id="KAF9444469.1"/>
    </source>
</evidence>
<evidence type="ECO:0000256" key="3">
    <source>
        <dbReference type="PROSITE-ProRule" id="PRU00742"/>
    </source>
</evidence>
<comment type="caution">
    <text evidence="4">The sequence shown here is derived from an EMBL/GenBank/DDBJ whole genome shotgun (WGS) entry which is preliminary data.</text>
</comment>
<evidence type="ECO:0000256" key="2">
    <source>
        <dbReference type="ARBA" id="ARBA00022801"/>
    </source>
</evidence>
<dbReference type="Pfam" id="PF00491">
    <property type="entry name" value="Arginase"/>
    <property type="match status" value="1"/>
</dbReference>
<dbReference type="Gene3D" id="3.40.800.10">
    <property type="entry name" value="Ureohydrolase domain"/>
    <property type="match status" value="1"/>
</dbReference>
<dbReference type="SUPFAM" id="SSF52768">
    <property type="entry name" value="Arginase/deacetylase"/>
    <property type="match status" value="1"/>
</dbReference>
<dbReference type="GO" id="GO:0046872">
    <property type="term" value="F:metal ion binding"/>
    <property type="evidence" value="ECO:0007669"/>
    <property type="project" value="UniProtKB-KW"/>
</dbReference>
<evidence type="ECO:0000256" key="1">
    <source>
        <dbReference type="ARBA" id="ARBA00022723"/>
    </source>
</evidence>
<sequence length="209" mass="22868">LRALDRVYGPISVIHFDAHLDTWNPQYFGDTPEEEITHGTFFAIAAREGLMTNTSVHAGIRTRLFGPQDLTFDNETVGFQVISTEDLDDYGIPKVLEYIRRRVGTSPVYLRQVHPSSIPMARADSFCSVTAGTPEVGGWTTREVKRLIRGLAGLNIVGADVVEVSPSYDHADITGIAAADLVYDILNTMQMDAPPPLRAGSLDIVPGIQ</sequence>
<proteinExistence type="inferred from homology"/>
<keyword evidence="5" id="KW-1185">Reference proteome</keyword>
<keyword evidence="1" id="KW-0479">Metal-binding</keyword>
<protein>
    <submittedName>
        <fullName evidence="4">Arginase/deacetylase</fullName>
    </submittedName>
</protein>
<dbReference type="PANTHER" id="PTHR11358:SF26">
    <property type="entry name" value="GUANIDINO ACID HYDROLASE, MITOCHONDRIAL"/>
    <property type="match status" value="1"/>
</dbReference>
<organism evidence="4 5">
    <name type="scientific">Macrolepiota fuliginosa MF-IS2</name>
    <dbReference type="NCBI Taxonomy" id="1400762"/>
    <lineage>
        <taxon>Eukaryota</taxon>
        <taxon>Fungi</taxon>
        <taxon>Dikarya</taxon>
        <taxon>Basidiomycota</taxon>
        <taxon>Agaricomycotina</taxon>
        <taxon>Agaricomycetes</taxon>
        <taxon>Agaricomycetidae</taxon>
        <taxon>Agaricales</taxon>
        <taxon>Agaricineae</taxon>
        <taxon>Agaricaceae</taxon>
        <taxon>Macrolepiota</taxon>
    </lineage>
</organism>
<dbReference type="AlphaFoldDB" id="A0A9P5X4K5"/>
<comment type="similarity">
    <text evidence="3">Belongs to the arginase family.</text>
</comment>
<evidence type="ECO:0000313" key="5">
    <source>
        <dbReference type="Proteomes" id="UP000807342"/>
    </source>
</evidence>